<keyword evidence="1" id="KW-0472">Membrane</keyword>
<keyword evidence="1" id="KW-1133">Transmembrane helix</keyword>
<protein>
    <submittedName>
        <fullName evidence="2">Uncharacterized protein</fullName>
    </submittedName>
</protein>
<proteinExistence type="predicted"/>
<dbReference type="STRING" id="1137993.SAMN05660209_01782"/>
<evidence type="ECO:0000313" key="3">
    <source>
        <dbReference type="Proteomes" id="UP000198921"/>
    </source>
</evidence>
<dbReference type="AlphaFoldDB" id="A0A1H3G983"/>
<organism evidence="2 3">
    <name type="scientific">Geodermatophilus africanus</name>
    <dbReference type="NCBI Taxonomy" id="1137993"/>
    <lineage>
        <taxon>Bacteria</taxon>
        <taxon>Bacillati</taxon>
        <taxon>Actinomycetota</taxon>
        <taxon>Actinomycetes</taxon>
        <taxon>Geodermatophilales</taxon>
        <taxon>Geodermatophilaceae</taxon>
        <taxon>Geodermatophilus</taxon>
    </lineage>
</organism>
<keyword evidence="1" id="KW-0812">Transmembrane</keyword>
<reference evidence="3" key="1">
    <citation type="submission" date="2016-10" db="EMBL/GenBank/DDBJ databases">
        <authorList>
            <person name="Varghese N."/>
            <person name="Submissions S."/>
        </authorList>
    </citation>
    <scope>NUCLEOTIDE SEQUENCE [LARGE SCALE GENOMIC DNA]</scope>
    <source>
        <strain evidence="3">DSM 45422</strain>
    </source>
</reference>
<dbReference type="OrthoDB" id="5198389at2"/>
<dbReference type="EMBL" id="FNOT01000004">
    <property type="protein sequence ID" value="SDX99821.1"/>
    <property type="molecule type" value="Genomic_DNA"/>
</dbReference>
<evidence type="ECO:0000313" key="2">
    <source>
        <dbReference type="EMBL" id="SDX99821.1"/>
    </source>
</evidence>
<dbReference type="RefSeq" id="WP_091153896.1">
    <property type="nucleotide sequence ID" value="NZ_FNOT01000004.1"/>
</dbReference>
<evidence type="ECO:0000256" key="1">
    <source>
        <dbReference type="SAM" id="Phobius"/>
    </source>
</evidence>
<dbReference type="Proteomes" id="UP000198921">
    <property type="component" value="Unassembled WGS sequence"/>
</dbReference>
<accession>A0A1H3G983</accession>
<keyword evidence="3" id="KW-1185">Reference proteome</keyword>
<gene>
    <name evidence="2" type="ORF">SAMN05660209_01782</name>
</gene>
<feature type="transmembrane region" description="Helical" evidence="1">
    <location>
        <begin position="17"/>
        <end position="43"/>
    </location>
</feature>
<sequence length="142" mass="14734">MTVTTLEASAEAGMGSALINLGAIVGGVVGSVALMGWLARLVFGSARLPLPHRATPAPVGRPIEQVAADLRRLGAQLARVPAGAPMARRRGLQAAYDDVLVEAARLLEVPHALDTVPPGRPRDVERLRLQTALAEAGLAVPD</sequence>
<name>A0A1H3G983_9ACTN</name>